<evidence type="ECO:0000256" key="5">
    <source>
        <dbReference type="SAM" id="MobiDB-lite"/>
    </source>
</evidence>
<feature type="compositionally biased region" description="Acidic residues" evidence="5">
    <location>
        <begin position="41"/>
        <end position="56"/>
    </location>
</feature>
<feature type="domain" description="Rieske" evidence="6">
    <location>
        <begin position="61"/>
        <end position="134"/>
    </location>
</feature>
<dbReference type="Proteomes" id="UP001596406">
    <property type="component" value="Unassembled WGS sequence"/>
</dbReference>
<proteinExistence type="predicted"/>
<evidence type="ECO:0000256" key="2">
    <source>
        <dbReference type="ARBA" id="ARBA00022723"/>
    </source>
</evidence>
<feature type="region of interest" description="Disordered" evidence="5">
    <location>
        <begin position="41"/>
        <end position="65"/>
    </location>
</feature>
<sequence length="160" mass="17253">MDEEREERRIAGVDEVPADGTLLFTVREGFDTEEAILVAFDADDDGASDDADDGDGTDGAGDGRDVTAWRNFCPHWTDVRLDKGSGAAVRNGEVVCQRHGATFEKDSGHCTFGPCEGAYLDEVDVVVENGAVYLADDRYEFANLGPSGDHDRSTGGRIDF</sequence>
<keyword evidence="8" id="KW-1185">Reference proteome</keyword>
<dbReference type="PROSITE" id="PS51296">
    <property type="entry name" value="RIESKE"/>
    <property type="match status" value="1"/>
</dbReference>
<keyword evidence="4" id="KW-0411">Iron-sulfur</keyword>
<keyword evidence="2" id="KW-0479">Metal-binding</keyword>
<comment type="caution">
    <text evidence="7">The sequence shown here is derived from an EMBL/GenBank/DDBJ whole genome shotgun (WGS) entry which is preliminary data.</text>
</comment>
<dbReference type="EMBL" id="JBHSXM010000001">
    <property type="protein sequence ID" value="MFC6836403.1"/>
    <property type="molecule type" value="Genomic_DNA"/>
</dbReference>
<evidence type="ECO:0000256" key="3">
    <source>
        <dbReference type="ARBA" id="ARBA00023004"/>
    </source>
</evidence>
<evidence type="ECO:0000256" key="1">
    <source>
        <dbReference type="ARBA" id="ARBA00022714"/>
    </source>
</evidence>
<dbReference type="InterPro" id="IPR036922">
    <property type="entry name" value="Rieske_2Fe-2S_sf"/>
</dbReference>
<gene>
    <name evidence="7" type="ORF">ACFQHK_07765</name>
</gene>
<dbReference type="InterPro" id="IPR017941">
    <property type="entry name" value="Rieske_2Fe-2S"/>
</dbReference>
<evidence type="ECO:0000256" key="4">
    <source>
        <dbReference type="ARBA" id="ARBA00023014"/>
    </source>
</evidence>
<dbReference type="Pfam" id="PF00355">
    <property type="entry name" value="Rieske"/>
    <property type="match status" value="1"/>
</dbReference>
<organism evidence="7 8">
    <name type="scientific">Halomarina ordinaria</name>
    <dbReference type="NCBI Taxonomy" id="3033939"/>
    <lineage>
        <taxon>Archaea</taxon>
        <taxon>Methanobacteriati</taxon>
        <taxon>Methanobacteriota</taxon>
        <taxon>Stenosarchaea group</taxon>
        <taxon>Halobacteria</taxon>
        <taxon>Halobacteriales</taxon>
        <taxon>Natronomonadaceae</taxon>
        <taxon>Halomarina</taxon>
    </lineage>
</organism>
<dbReference type="SUPFAM" id="SSF50022">
    <property type="entry name" value="ISP domain"/>
    <property type="match status" value="1"/>
</dbReference>
<dbReference type="AlphaFoldDB" id="A0ABD5UC31"/>
<dbReference type="GO" id="GO:0046872">
    <property type="term" value="F:metal ion binding"/>
    <property type="evidence" value="ECO:0007669"/>
    <property type="project" value="UniProtKB-KW"/>
</dbReference>
<dbReference type="GO" id="GO:0051537">
    <property type="term" value="F:2 iron, 2 sulfur cluster binding"/>
    <property type="evidence" value="ECO:0007669"/>
    <property type="project" value="UniProtKB-KW"/>
</dbReference>
<dbReference type="Gene3D" id="2.102.10.10">
    <property type="entry name" value="Rieske [2Fe-2S] iron-sulphur domain"/>
    <property type="match status" value="1"/>
</dbReference>
<accession>A0ABD5UC31</accession>
<evidence type="ECO:0000313" key="8">
    <source>
        <dbReference type="Proteomes" id="UP001596406"/>
    </source>
</evidence>
<evidence type="ECO:0000313" key="7">
    <source>
        <dbReference type="EMBL" id="MFC6836403.1"/>
    </source>
</evidence>
<reference evidence="7 8" key="1">
    <citation type="journal article" date="2019" name="Int. J. Syst. Evol. Microbiol.">
        <title>The Global Catalogue of Microorganisms (GCM) 10K type strain sequencing project: providing services to taxonomists for standard genome sequencing and annotation.</title>
        <authorList>
            <consortium name="The Broad Institute Genomics Platform"/>
            <consortium name="The Broad Institute Genome Sequencing Center for Infectious Disease"/>
            <person name="Wu L."/>
            <person name="Ma J."/>
        </authorList>
    </citation>
    <scope>NUCLEOTIDE SEQUENCE [LARGE SCALE GENOMIC DNA]</scope>
    <source>
        <strain evidence="7 8">PSRA2</strain>
    </source>
</reference>
<evidence type="ECO:0000259" key="6">
    <source>
        <dbReference type="PROSITE" id="PS51296"/>
    </source>
</evidence>
<dbReference type="RefSeq" id="WP_304448088.1">
    <property type="nucleotide sequence ID" value="NZ_JARRAH010000001.1"/>
</dbReference>
<dbReference type="PANTHER" id="PTHR40261">
    <property type="match status" value="1"/>
</dbReference>
<name>A0ABD5UC31_9EURY</name>
<dbReference type="PANTHER" id="PTHR40261:SF1">
    <property type="entry name" value="RIESKE DOMAIN-CONTAINING PROTEIN"/>
    <property type="match status" value="1"/>
</dbReference>
<protein>
    <submittedName>
        <fullName evidence="7">Rieske (2Fe-2S) protein</fullName>
    </submittedName>
</protein>
<keyword evidence="3" id="KW-0408">Iron</keyword>
<keyword evidence="1" id="KW-0001">2Fe-2S</keyword>